<dbReference type="Proteomes" id="UP000053859">
    <property type="component" value="Unassembled WGS sequence"/>
</dbReference>
<organism evidence="1 2">
    <name type="scientific">Streptomyces azureus</name>
    <dbReference type="NCBI Taxonomy" id="146537"/>
    <lineage>
        <taxon>Bacteria</taxon>
        <taxon>Bacillati</taxon>
        <taxon>Actinomycetota</taxon>
        <taxon>Actinomycetes</taxon>
        <taxon>Kitasatosporales</taxon>
        <taxon>Streptomycetaceae</taxon>
        <taxon>Streptomyces</taxon>
    </lineage>
</organism>
<name>A0A0K8PY30_STRAJ</name>
<dbReference type="AlphaFoldDB" id="A0A0K8PY30"/>
<dbReference type="EMBL" id="DF968469">
    <property type="protein sequence ID" value="GAP52618.1"/>
    <property type="molecule type" value="Genomic_DNA"/>
</dbReference>
<dbReference type="PATRIC" id="fig|146537.3.peg.7902"/>
<evidence type="ECO:0000313" key="1">
    <source>
        <dbReference type="EMBL" id="GAP52618.1"/>
    </source>
</evidence>
<proteinExistence type="predicted"/>
<keyword evidence="2" id="KW-1185">Reference proteome</keyword>
<accession>A0A0K8PY30</accession>
<reference evidence="1" key="1">
    <citation type="journal article" date="2015" name="Genome Announc.">
        <title>Draft Genome Sequence of Thiostrepton-Producing Streptomyces azureus ATCC 14921.</title>
        <authorList>
            <person name="Sakihara K."/>
            <person name="Maeda J."/>
            <person name="Tashiro K."/>
            <person name="Fujino Y."/>
            <person name="Kuhara S."/>
            <person name="Ohshima T."/>
            <person name="Ogata S."/>
            <person name="Doi K."/>
        </authorList>
    </citation>
    <scope>NUCLEOTIDE SEQUENCE [LARGE SCALE GENOMIC DNA]</scope>
    <source>
        <strain evidence="1">ATCC14921</strain>
    </source>
</reference>
<evidence type="ECO:0000313" key="2">
    <source>
        <dbReference type="Proteomes" id="UP000053859"/>
    </source>
</evidence>
<gene>
    <name evidence="1" type="ORF">SAZU_7495</name>
</gene>
<protein>
    <submittedName>
        <fullName evidence="1">Uncharacterized protein</fullName>
    </submittedName>
</protein>
<sequence length="89" mass="8992">MSLSVAMRSLSVYLGLLTDERTGSGIGLIDKVSPGGCCTGAPRPLPPHLSSSGTCGKGDVIAVDMPPAVVRVPRTDAKRSSGTAGAQRV</sequence>